<evidence type="ECO:0000313" key="2">
    <source>
        <dbReference type="EMBL" id="GLC88672.1"/>
    </source>
</evidence>
<dbReference type="InterPro" id="IPR027417">
    <property type="entry name" value="P-loop_NTPase"/>
</dbReference>
<dbReference type="EMBL" id="BRZA01000002">
    <property type="protein sequence ID" value="GLC88672.1"/>
    <property type="molecule type" value="Genomic_DNA"/>
</dbReference>
<dbReference type="Proteomes" id="UP001065593">
    <property type="component" value="Unassembled WGS sequence"/>
</dbReference>
<sequence length="337" mass="39058">MIDAQNLLASKGIECLTQPSEVCPKGKCDGSGFLWFIDYYKKLNPHKVAADIKKHRELYAVAHEKNDEQEMVRISDILENLKKEAEWWEKCECYEHKLKEQEIARKLDLSGMPEKFRKVKVMGFKTDIYKREESRTDATLALKIAMNFIKGYEEIEKGKGLYFYSTTKGAGKTRLACGIGNALMSMYNKTVVYMKADDLFLQIRKTYKDSSETTEDEILKIYREADVLIIDDIAVEKPSDFAGRVLYNILDSRMENFKTTLITSNKTIDELADIYQTKDKQGNPILNSDSGERLRSRVNKMCYSVNMPEESVRDMEAQHENYAFEQILFKPIKEETR</sequence>
<dbReference type="InterPro" id="IPR002611">
    <property type="entry name" value="IstB_ATP-bd"/>
</dbReference>
<name>A0ABQ5NKR7_9BACI</name>
<reference evidence="2" key="1">
    <citation type="submission" date="2022-08" db="EMBL/GenBank/DDBJ databases">
        <title>Draft genome sequence of Lysinibacillus sp. strain KH24.</title>
        <authorList>
            <person name="Kanbe H."/>
            <person name="Itoh H."/>
        </authorList>
    </citation>
    <scope>NUCLEOTIDE SEQUENCE</scope>
    <source>
        <strain evidence="2">KH24</strain>
    </source>
</reference>
<keyword evidence="3" id="KW-1185">Reference proteome</keyword>
<dbReference type="Pfam" id="PF01695">
    <property type="entry name" value="IstB_IS21"/>
    <property type="match status" value="1"/>
</dbReference>
<dbReference type="PANTHER" id="PTHR30050">
    <property type="entry name" value="CHROMOSOMAL REPLICATION INITIATOR PROTEIN DNAA"/>
    <property type="match status" value="1"/>
</dbReference>
<evidence type="ECO:0000259" key="1">
    <source>
        <dbReference type="Pfam" id="PF01695"/>
    </source>
</evidence>
<protein>
    <recommendedName>
        <fullName evidence="1">IstB-like ATP-binding domain-containing protein</fullName>
    </recommendedName>
</protein>
<gene>
    <name evidence="2" type="ORF">LYSBPC_17990</name>
</gene>
<comment type="caution">
    <text evidence="2">The sequence shown here is derived from an EMBL/GenBank/DDBJ whole genome shotgun (WGS) entry which is preliminary data.</text>
</comment>
<organism evidence="2 3">
    <name type="scientific">Lysinibacillus piscis</name>
    <dbReference type="NCBI Taxonomy" id="2518931"/>
    <lineage>
        <taxon>Bacteria</taxon>
        <taxon>Bacillati</taxon>
        <taxon>Bacillota</taxon>
        <taxon>Bacilli</taxon>
        <taxon>Bacillales</taxon>
        <taxon>Bacillaceae</taxon>
        <taxon>Lysinibacillus</taxon>
    </lineage>
</organism>
<feature type="domain" description="IstB-like ATP-binding" evidence="1">
    <location>
        <begin position="168"/>
        <end position="276"/>
    </location>
</feature>
<dbReference type="Gene3D" id="3.40.50.300">
    <property type="entry name" value="P-loop containing nucleotide triphosphate hydrolases"/>
    <property type="match status" value="1"/>
</dbReference>
<dbReference type="SUPFAM" id="SSF52540">
    <property type="entry name" value="P-loop containing nucleoside triphosphate hydrolases"/>
    <property type="match status" value="1"/>
</dbReference>
<accession>A0ABQ5NKR7</accession>
<proteinExistence type="predicted"/>
<evidence type="ECO:0000313" key="3">
    <source>
        <dbReference type="Proteomes" id="UP001065593"/>
    </source>
</evidence>
<dbReference type="PANTHER" id="PTHR30050:SF4">
    <property type="entry name" value="ATP-BINDING PROTEIN RV3427C IN INSERTION SEQUENCE-RELATED"/>
    <property type="match status" value="1"/>
</dbReference>